<dbReference type="GeneID" id="25904516"/>
<evidence type="ECO:0000313" key="5">
    <source>
        <dbReference type="EMBL" id="KNC83762.1"/>
    </source>
</evidence>
<accession>A0A0L0G3S6</accession>
<dbReference type="Pfam" id="PF00271">
    <property type="entry name" value="Helicase_C"/>
    <property type="match status" value="1"/>
</dbReference>
<evidence type="ECO:0000256" key="1">
    <source>
        <dbReference type="ARBA" id="ARBA00005446"/>
    </source>
</evidence>
<protein>
    <recommendedName>
        <fullName evidence="3">DNA 3'-5' helicase</fullName>
        <ecNumber evidence="3">5.6.2.4</ecNumber>
    </recommendedName>
</protein>
<evidence type="ECO:0000256" key="2">
    <source>
        <dbReference type="ARBA" id="ARBA00034617"/>
    </source>
</evidence>
<dbReference type="PANTHER" id="PTHR13710">
    <property type="entry name" value="DNA HELICASE RECQ FAMILY MEMBER"/>
    <property type="match status" value="1"/>
</dbReference>
<dbReference type="Proteomes" id="UP000054560">
    <property type="component" value="Unassembled WGS sequence"/>
</dbReference>
<dbReference type="PROSITE" id="PS51194">
    <property type="entry name" value="HELICASE_CTER"/>
    <property type="match status" value="1"/>
</dbReference>
<dbReference type="AlphaFoldDB" id="A0A0L0G3S6"/>
<dbReference type="SUPFAM" id="SSF52540">
    <property type="entry name" value="P-loop containing nucleoside triphosphate hydrolases"/>
    <property type="match status" value="1"/>
</dbReference>
<dbReference type="GO" id="GO:0005694">
    <property type="term" value="C:chromosome"/>
    <property type="evidence" value="ECO:0007669"/>
    <property type="project" value="TreeGrafter"/>
</dbReference>
<dbReference type="Gene3D" id="3.40.50.300">
    <property type="entry name" value="P-loop containing nucleotide triphosphate hydrolases"/>
    <property type="match status" value="1"/>
</dbReference>
<dbReference type="EMBL" id="KQ241811">
    <property type="protein sequence ID" value="KNC83762.1"/>
    <property type="molecule type" value="Genomic_DNA"/>
</dbReference>
<sequence length="98" mass="11032">CIVATTAFGMGIDKTDTRRVVHYGPPKTIEEYYQQIGRAGRDGLPAKCVMICNDMEFARYYDDFYLGNLHGGARKHMEASIDALRKYAADTVCVSRDM</sequence>
<reference evidence="5 6" key="1">
    <citation type="submission" date="2011-02" db="EMBL/GenBank/DDBJ databases">
        <title>The Genome Sequence of Sphaeroforma arctica JP610.</title>
        <authorList>
            <consortium name="The Broad Institute Genome Sequencing Platform"/>
            <person name="Russ C."/>
            <person name="Cuomo C."/>
            <person name="Young S.K."/>
            <person name="Zeng Q."/>
            <person name="Gargeya S."/>
            <person name="Alvarado L."/>
            <person name="Berlin A."/>
            <person name="Chapman S.B."/>
            <person name="Chen Z."/>
            <person name="Freedman E."/>
            <person name="Gellesch M."/>
            <person name="Goldberg J."/>
            <person name="Griggs A."/>
            <person name="Gujja S."/>
            <person name="Heilman E."/>
            <person name="Heiman D."/>
            <person name="Howarth C."/>
            <person name="Mehta T."/>
            <person name="Neiman D."/>
            <person name="Pearson M."/>
            <person name="Roberts A."/>
            <person name="Saif S."/>
            <person name="Shea T."/>
            <person name="Shenoy N."/>
            <person name="Sisk P."/>
            <person name="Stolte C."/>
            <person name="Sykes S."/>
            <person name="White J."/>
            <person name="Yandava C."/>
            <person name="Burger G."/>
            <person name="Gray M.W."/>
            <person name="Holland P.W.H."/>
            <person name="King N."/>
            <person name="Lang F.B.F."/>
            <person name="Roger A.J."/>
            <person name="Ruiz-Trillo I."/>
            <person name="Haas B."/>
            <person name="Nusbaum C."/>
            <person name="Birren B."/>
        </authorList>
    </citation>
    <scope>NUCLEOTIDE SEQUENCE [LARGE SCALE GENOMIC DNA]</scope>
    <source>
        <strain evidence="5 6">JP610</strain>
    </source>
</reference>
<feature type="non-terminal residue" evidence="5">
    <location>
        <position position="1"/>
    </location>
</feature>
<dbReference type="GO" id="GO:0005737">
    <property type="term" value="C:cytoplasm"/>
    <property type="evidence" value="ECO:0007669"/>
    <property type="project" value="TreeGrafter"/>
</dbReference>
<dbReference type="GO" id="GO:0009378">
    <property type="term" value="F:four-way junction helicase activity"/>
    <property type="evidence" value="ECO:0007669"/>
    <property type="project" value="TreeGrafter"/>
</dbReference>
<dbReference type="EC" id="5.6.2.4" evidence="3"/>
<name>A0A0L0G3S6_9EUKA</name>
<feature type="domain" description="Helicase C-terminal" evidence="4">
    <location>
        <begin position="1"/>
        <end position="81"/>
    </location>
</feature>
<dbReference type="RefSeq" id="XP_014157664.1">
    <property type="nucleotide sequence ID" value="XM_014302189.1"/>
</dbReference>
<keyword evidence="6" id="KW-1185">Reference proteome</keyword>
<dbReference type="PANTHER" id="PTHR13710:SF120">
    <property type="entry name" value="BIFUNCTIONAL 3'-5' EXONUCLEASE_ATP-DEPENDENT HELICASE WRN"/>
    <property type="match status" value="1"/>
</dbReference>
<comment type="catalytic activity">
    <reaction evidence="2">
        <text>Couples ATP hydrolysis with the unwinding of duplex DNA by translocating in the 3'-5' direction.</text>
        <dbReference type="EC" id="5.6.2.4"/>
    </reaction>
</comment>
<evidence type="ECO:0000313" key="6">
    <source>
        <dbReference type="Proteomes" id="UP000054560"/>
    </source>
</evidence>
<dbReference type="InterPro" id="IPR027417">
    <property type="entry name" value="P-loop_NTPase"/>
</dbReference>
<evidence type="ECO:0000259" key="4">
    <source>
        <dbReference type="PROSITE" id="PS51194"/>
    </source>
</evidence>
<dbReference type="eggNOG" id="KOG0351">
    <property type="taxonomic scope" value="Eukaryota"/>
</dbReference>
<dbReference type="STRING" id="667725.A0A0L0G3S6"/>
<dbReference type="GO" id="GO:0005634">
    <property type="term" value="C:nucleus"/>
    <property type="evidence" value="ECO:0007669"/>
    <property type="project" value="TreeGrafter"/>
</dbReference>
<organism evidence="5 6">
    <name type="scientific">Sphaeroforma arctica JP610</name>
    <dbReference type="NCBI Taxonomy" id="667725"/>
    <lineage>
        <taxon>Eukaryota</taxon>
        <taxon>Ichthyosporea</taxon>
        <taxon>Ichthyophonida</taxon>
        <taxon>Sphaeroforma</taxon>
    </lineage>
</organism>
<dbReference type="GO" id="GO:0000724">
    <property type="term" value="P:double-strand break repair via homologous recombination"/>
    <property type="evidence" value="ECO:0007669"/>
    <property type="project" value="TreeGrafter"/>
</dbReference>
<dbReference type="InterPro" id="IPR001650">
    <property type="entry name" value="Helicase_C-like"/>
</dbReference>
<dbReference type="OrthoDB" id="10261556at2759"/>
<proteinExistence type="inferred from homology"/>
<evidence type="ECO:0000256" key="3">
    <source>
        <dbReference type="ARBA" id="ARBA00034808"/>
    </source>
</evidence>
<comment type="similarity">
    <text evidence="1">Belongs to the helicase family. RecQ subfamily.</text>
</comment>
<gene>
    <name evidence="5" type="ORF">SARC_04012</name>
</gene>
<dbReference type="GO" id="GO:0043138">
    <property type="term" value="F:3'-5' DNA helicase activity"/>
    <property type="evidence" value="ECO:0007669"/>
    <property type="project" value="UniProtKB-EC"/>
</dbReference>